<dbReference type="PROSITE" id="PS00972">
    <property type="entry name" value="USP_1"/>
    <property type="match status" value="1"/>
</dbReference>
<dbReference type="EC" id="3.4.19.12" evidence="7"/>
<feature type="domain" description="Ubiquitin-like" evidence="8">
    <location>
        <begin position="843"/>
        <end position="906"/>
    </location>
</feature>
<keyword evidence="3 7" id="KW-0645">Protease</keyword>
<evidence type="ECO:0000256" key="2">
    <source>
        <dbReference type="ARBA" id="ARBA00009085"/>
    </source>
</evidence>
<dbReference type="PROSITE" id="PS00973">
    <property type="entry name" value="USP_2"/>
    <property type="match status" value="1"/>
</dbReference>
<dbReference type="Pfam" id="PF00240">
    <property type="entry name" value="ubiquitin"/>
    <property type="match status" value="1"/>
</dbReference>
<dbReference type="InterPro" id="IPR001394">
    <property type="entry name" value="Peptidase_C19_UCH"/>
</dbReference>
<evidence type="ECO:0000256" key="6">
    <source>
        <dbReference type="ARBA" id="ARBA00022807"/>
    </source>
</evidence>
<dbReference type="Gene3D" id="3.90.70.10">
    <property type="entry name" value="Cysteine proteinases"/>
    <property type="match status" value="1"/>
</dbReference>
<dbReference type="InterPro" id="IPR050164">
    <property type="entry name" value="Peptidase_C19"/>
</dbReference>
<proteinExistence type="inferred from homology"/>
<comment type="catalytic activity">
    <reaction evidence="1 7">
        <text>Thiol-dependent hydrolysis of ester, thioester, amide, peptide and isopeptide bonds formed by the C-terminal Gly of ubiquitin (a 76-residue protein attached to proteins as an intracellular targeting signal).</text>
        <dbReference type="EC" id="3.4.19.12"/>
    </reaction>
</comment>
<dbReference type="EMBL" id="CP144523">
    <property type="protein sequence ID" value="WWC69883.1"/>
    <property type="molecule type" value="Genomic_DNA"/>
</dbReference>
<dbReference type="GO" id="GO:0005829">
    <property type="term" value="C:cytosol"/>
    <property type="evidence" value="ECO:0007669"/>
    <property type="project" value="TreeGrafter"/>
</dbReference>
<dbReference type="InterPro" id="IPR033841">
    <property type="entry name" value="Pep_USP48"/>
</dbReference>
<dbReference type="InterPro" id="IPR028889">
    <property type="entry name" value="USP"/>
</dbReference>
<dbReference type="GeneID" id="30176148"/>
<dbReference type="PROSITE" id="PS50235">
    <property type="entry name" value="USP_3"/>
    <property type="match status" value="1"/>
</dbReference>
<dbReference type="Gene3D" id="3.10.20.90">
    <property type="entry name" value="Phosphatidylinositol 3-kinase Catalytic Subunit, Chain A, domain 1"/>
    <property type="match status" value="1"/>
</dbReference>
<evidence type="ECO:0000313" key="11">
    <source>
        <dbReference type="EMBL" id="WWC69883.1"/>
    </source>
</evidence>
<dbReference type="RefSeq" id="XP_019007517.1">
    <property type="nucleotide sequence ID" value="XM_019159465.1"/>
</dbReference>
<dbReference type="EMBL" id="KV700118">
    <property type="protein sequence ID" value="OCF46298.1"/>
    <property type="molecule type" value="Genomic_DNA"/>
</dbReference>
<reference evidence="11" key="2">
    <citation type="submission" date="2013-07" db="EMBL/GenBank/DDBJ databases">
        <authorList>
            <consortium name="The Broad Institute Genome Sequencing Platform"/>
            <person name="Cuomo C."/>
            <person name="Litvintseva A."/>
            <person name="Chen Y."/>
            <person name="Heitman J."/>
            <person name="Sun S."/>
            <person name="Springer D."/>
            <person name="Dromer F."/>
            <person name="Young S.K."/>
            <person name="Zeng Q."/>
            <person name="Gargeya S."/>
            <person name="Fitzgerald M."/>
            <person name="Abouelleil A."/>
            <person name="Alvarado L."/>
            <person name="Berlin A.M."/>
            <person name="Chapman S.B."/>
            <person name="Dewar J."/>
            <person name="Goldberg J."/>
            <person name="Griggs A."/>
            <person name="Gujja S."/>
            <person name="Hansen M."/>
            <person name="Howarth C."/>
            <person name="Imamovic A."/>
            <person name="Larimer J."/>
            <person name="McCowan C."/>
            <person name="Murphy C."/>
            <person name="Pearson M."/>
            <person name="Priest M."/>
            <person name="Roberts A."/>
            <person name="Saif S."/>
            <person name="Shea T."/>
            <person name="Sykes S."/>
            <person name="Wortman J."/>
            <person name="Nusbaum C."/>
            <person name="Birren B."/>
        </authorList>
    </citation>
    <scope>NUCLEOTIDE SEQUENCE</scope>
    <source>
        <strain evidence="11">CBS 10737</strain>
    </source>
</reference>
<dbReference type="PANTHER" id="PTHR24006">
    <property type="entry name" value="UBIQUITIN CARBOXYL-TERMINAL HYDROLASE"/>
    <property type="match status" value="1"/>
</dbReference>
<reference evidence="10" key="1">
    <citation type="submission" date="2013-07" db="EMBL/GenBank/DDBJ databases">
        <title>The Genome Sequence of Cryptococcus pinus CBS10737.</title>
        <authorList>
            <consortium name="The Broad Institute Genome Sequencing Platform"/>
            <person name="Cuomo C."/>
            <person name="Litvintseva A."/>
            <person name="Chen Y."/>
            <person name="Heitman J."/>
            <person name="Sun S."/>
            <person name="Springer D."/>
            <person name="Dromer F."/>
            <person name="Young S.K."/>
            <person name="Zeng Q."/>
            <person name="Gargeya S."/>
            <person name="Fitzgerald M."/>
            <person name="Abouelleil A."/>
            <person name="Alvarado L."/>
            <person name="Berlin A.M."/>
            <person name="Chapman S.B."/>
            <person name="Dewar J."/>
            <person name="Goldberg J."/>
            <person name="Griggs A."/>
            <person name="Gujja S."/>
            <person name="Hansen M."/>
            <person name="Howarth C."/>
            <person name="Imamovic A."/>
            <person name="Larimer J."/>
            <person name="McCowan C."/>
            <person name="Murphy C."/>
            <person name="Pearson M."/>
            <person name="Priest M."/>
            <person name="Roberts A."/>
            <person name="Saif S."/>
            <person name="Shea T."/>
            <person name="Sykes S."/>
            <person name="Wortman J."/>
            <person name="Nusbaum C."/>
            <person name="Birren B."/>
        </authorList>
    </citation>
    <scope>NUCLEOTIDE SEQUENCE [LARGE SCALE GENOMIC DNA]</scope>
    <source>
        <strain evidence="10">CBS 10737</strain>
    </source>
</reference>
<dbReference type="AlphaFoldDB" id="A0A1B9HSQ6"/>
<comment type="similarity">
    <text evidence="2 7">Belongs to the peptidase C19 family.</text>
</comment>
<dbReference type="PANTHER" id="PTHR24006:SF888">
    <property type="entry name" value="UBIQUITIN CARBOXYL-TERMINAL HYDROLASE 30"/>
    <property type="match status" value="1"/>
</dbReference>
<evidence type="ECO:0000259" key="8">
    <source>
        <dbReference type="PROSITE" id="PS50053"/>
    </source>
</evidence>
<dbReference type="GO" id="GO:0005634">
    <property type="term" value="C:nucleus"/>
    <property type="evidence" value="ECO:0007669"/>
    <property type="project" value="TreeGrafter"/>
</dbReference>
<reference evidence="10" key="3">
    <citation type="submission" date="2016-07" db="EMBL/GenBank/DDBJ databases">
        <title>Evolution of pathogenesis and genome organization in the Tremellales.</title>
        <authorList>
            <person name="Cuomo C."/>
            <person name="Litvintseva A."/>
            <person name="Heitman J."/>
            <person name="Chen Y."/>
            <person name="Sun S."/>
            <person name="Springer D."/>
            <person name="Dromer F."/>
            <person name="Young S."/>
            <person name="Zeng Q."/>
            <person name="Chapman S."/>
            <person name="Gujja S."/>
            <person name="Saif S."/>
            <person name="Birren B."/>
        </authorList>
    </citation>
    <scope>NUCLEOTIDE SEQUENCE</scope>
    <source>
        <strain evidence="10">CBS 10737</strain>
    </source>
</reference>
<evidence type="ECO:0000259" key="9">
    <source>
        <dbReference type="PROSITE" id="PS50235"/>
    </source>
</evidence>
<keyword evidence="12" id="KW-1185">Reference proteome</keyword>
<dbReference type="SUPFAM" id="SSF54236">
    <property type="entry name" value="Ubiquitin-like"/>
    <property type="match status" value="1"/>
</dbReference>
<reference evidence="11" key="4">
    <citation type="submission" date="2024-02" db="EMBL/GenBank/DDBJ databases">
        <title>Comparative genomics of Cryptococcus and Kwoniella reveals pathogenesis evolution and contrasting modes of karyotype evolution via chromosome fusion or intercentromeric recombination.</title>
        <authorList>
            <person name="Coelho M.A."/>
            <person name="David-Palma M."/>
            <person name="Shea T."/>
            <person name="Bowers K."/>
            <person name="McGinley-Smith S."/>
            <person name="Mohammad A.W."/>
            <person name="Gnirke A."/>
            <person name="Yurkov A.M."/>
            <person name="Nowrousian M."/>
            <person name="Sun S."/>
            <person name="Cuomo C.A."/>
            <person name="Heitman J."/>
        </authorList>
    </citation>
    <scope>NUCLEOTIDE SEQUENCE</scope>
    <source>
        <strain evidence="11">CBS 10737</strain>
    </source>
</reference>
<dbReference type="PROSITE" id="PS50053">
    <property type="entry name" value="UBIQUITIN_2"/>
    <property type="match status" value="1"/>
</dbReference>
<evidence type="ECO:0000313" key="12">
    <source>
        <dbReference type="Proteomes" id="UP000094020"/>
    </source>
</evidence>
<dbReference type="CDD" id="cd02668">
    <property type="entry name" value="Peptidase_C19L"/>
    <property type="match status" value="1"/>
</dbReference>
<dbReference type="KEGG" id="kpin:30176148"/>
<dbReference type="InterPro" id="IPR029071">
    <property type="entry name" value="Ubiquitin-like_domsf"/>
</dbReference>
<evidence type="ECO:0000256" key="5">
    <source>
        <dbReference type="ARBA" id="ARBA00022801"/>
    </source>
</evidence>
<dbReference type="Pfam" id="PF00443">
    <property type="entry name" value="UCH"/>
    <property type="match status" value="1"/>
</dbReference>
<dbReference type="InterPro" id="IPR000626">
    <property type="entry name" value="Ubiquitin-like_dom"/>
</dbReference>
<keyword evidence="4 7" id="KW-0833">Ubl conjugation pathway</keyword>
<dbReference type="GO" id="GO:0016579">
    <property type="term" value="P:protein deubiquitination"/>
    <property type="evidence" value="ECO:0007669"/>
    <property type="project" value="InterPro"/>
</dbReference>
<evidence type="ECO:0000313" key="10">
    <source>
        <dbReference type="EMBL" id="OCF46298.1"/>
    </source>
</evidence>
<feature type="domain" description="USP" evidence="9">
    <location>
        <begin position="127"/>
        <end position="421"/>
    </location>
</feature>
<organism evidence="10">
    <name type="scientific">Kwoniella pini CBS 10737</name>
    <dbReference type="NCBI Taxonomy" id="1296096"/>
    <lineage>
        <taxon>Eukaryota</taxon>
        <taxon>Fungi</taxon>
        <taxon>Dikarya</taxon>
        <taxon>Basidiomycota</taxon>
        <taxon>Agaricomycotina</taxon>
        <taxon>Tremellomycetes</taxon>
        <taxon>Tremellales</taxon>
        <taxon>Cryptococcaceae</taxon>
        <taxon>Kwoniella</taxon>
    </lineage>
</organism>
<dbReference type="GO" id="GO:0006508">
    <property type="term" value="P:proteolysis"/>
    <property type="evidence" value="ECO:0007669"/>
    <property type="project" value="UniProtKB-KW"/>
</dbReference>
<evidence type="ECO:0000256" key="7">
    <source>
        <dbReference type="RuleBase" id="RU366025"/>
    </source>
</evidence>
<dbReference type="GO" id="GO:0004843">
    <property type="term" value="F:cysteine-type deubiquitinase activity"/>
    <property type="evidence" value="ECO:0007669"/>
    <property type="project" value="UniProtKB-UniRule"/>
</dbReference>
<dbReference type="Proteomes" id="UP000094020">
    <property type="component" value="Chromosome 5"/>
</dbReference>
<name>A0A1B9HSQ6_9TREE</name>
<dbReference type="OrthoDB" id="289038at2759"/>
<dbReference type="STRING" id="1296096.A0A1B9HSQ6"/>
<dbReference type="InterPro" id="IPR018200">
    <property type="entry name" value="USP_CS"/>
</dbReference>
<sequence>MPPKKGIQPDWSWIEDVSSPDEITPDHRRLAAGLGHLLPCPFNYTSDKPQESRDDQSDDEIFEVDSKGNSKSKAVIKKVQGCAKKGCKNNPRCYNHLGAEAILRSDAKQIYLDEHAEPIPIDREGPAGLRNLGATCYANAFLQLWYHNVAFRNGVYDCVTTDTTPLYQLAIVFGMLQHSNRQLVDPMGLIDALRLEKGNQQDAAEFSKLFMSVLASEFAKNPDPKIRSFLKEQFEGEMEYVTTCECGYESKTTSTFLELEFNLKDKTTLEDCLNSLKNPEILEGDNLYNCPACMRKRKAIRQQTPTKYPPVIHMALMRFVFNIKTMSRKKSPASITYPKEIYLGGDRYDLRAVITHEGKSAHHGHFICEVYDESQHSWLLCNDEEVKTLSDRPAKRPRLSLKLDNDTQTSTDAYMLVYKRREISWVIARDPPSAITDQVISQNLSLEEERNEIGVKREQLEDEFGQINGLQRHPDRLVPRHSLFRFLDADSSAELYGPFDFASILCAHGGIDPEKAQDTVLISEEAFDQIQLINECPQHEICSVCIETEYTSRQTQNGQDERTEAFEQANQEGEPEYVISKIWYDEWKQGNLPAHVLPTSEGFSLYCEHGDRRIIPKNHLKKTCMIISAEALAILKSIIGEFQVFRMDQEDCDRCSSVTHVTAEIRRARIAESRTDRQVKNRHLNPKPPAFCLDYFALSPAFVEEWEKYMKGDRDQPEMHVEICPHGGLDWDPQMEPRPIVDENGWDLLVAKYGQKQPVVLQFGPNTPSTNKTHVDTFSPGICDECCTARRTNFDLIDIPIIRMRFPSPSNIGSSSYQTNDLNGVQSRLVLQNGFNRGMDQNAIIDSRTRKGKSDFTFTGTKETSIKDLKVHIMNKTQGRLTPIQQKLYYKGKELASEDTIGSISFLLGDHLNVEEIIEDIDIDSDVVEIERSHNNGREEGFSGTALFGRIPCPDCTFENDGAARSCEMCMRPLQIDHIL</sequence>
<protein>
    <recommendedName>
        <fullName evidence="7">Ubiquitin carboxyl-terminal hydrolase</fullName>
        <ecNumber evidence="7">3.4.19.12</ecNumber>
    </recommendedName>
</protein>
<keyword evidence="5 7" id="KW-0378">Hydrolase</keyword>
<keyword evidence="6 7" id="KW-0788">Thiol protease</keyword>
<evidence type="ECO:0000256" key="4">
    <source>
        <dbReference type="ARBA" id="ARBA00022786"/>
    </source>
</evidence>
<dbReference type="InterPro" id="IPR038765">
    <property type="entry name" value="Papain-like_cys_pep_sf"/>
</dbReference>
<evidence type="ECO:0000256" key="3">
    <source>
        <dbReference type="ARBA" id="ARBA00022670"/>
    </source>
</evidence>
<evidence type="ECO:0000256" key="1">
    <source>
        <dbReference type="ARBA" id="ARBA00000707"/>
    </source>
</evidence>
<gene>
    <name evidence="10" type="ORF">I206_07779</name>
    <name evidence="11" type="ORF">I206_103826</name>
</gene>
<dbReference type="SUPFAM" id="SSF54001">
    <property type="entry name" value="Cysteine proteinases"/>
    <property type="match status" value="1"/>
</dbReference>
<accession>A0A1B9HSQ6</accession>